<dbReference type="InterPro" id="IPR012999">
    <property type="entry name" value="Pyr_OxRdtase_I_AS"/>
</dbReference>
<evidence type="ECO:0000256" key="4">
    <source>
        <dbReference type="ARBA" id="ARBA00022857"/>
    </source>
</evidence>
<comment type="cofactor">
    <cofactor evidence="9">
        <name>FAD</name>
        <dbReference type="ChEBI" id="CHEBI:57692"/>
    </cofactor>
    <text evidence="9">Binds 1 FAD per subunit.</text>
</comment>
<dbReference type="SUPFAM" id="SSF51905">
    <property type="entry name" value="FAD/NAD(P)-binding domain"/>
    <property type="match status" value="1"/>
</dbReference>
<feature type="binding site" evidence="9">
    <location>
        <position position="269"/>
    </location>
    <ligand>
        <name>NAD(+)</name>
        <dbReference type="ChEBI" id="CHEBI:57540"/>
    </ligand>
</feature>
<reference evidence="14 15" key="1">
    <citation type="journal article" date="2011" name="J. Bacteriol.">
        <title>Draft Genome Sequence of Gordonia neofelifaecis NRRL B-59395, a Cholesterol-Degrading Actinomycete.</title>
        <authorList>
            <person name="Ge F."/>
            <person name="Li W."/>
            <person name="Chen G."/>
            <person name="Liu Y."/>
            <person name="Zhang G."/>
            <person name="Yong B."/>
            <person name="Wang Q."/>
            <person name="Wang N."/>
            <person name="Huang Z."/>
            <person name="Li W."/>
            <person name="Wang J."/>
            <person name="Wu C."/>
            <person name="Xie Q."/>
            <person name="Liu G."/>
        </authorList>
    </citation>
    <scope>NUCLEOTIDE SEQUENCE [LARGE SCALE GENOMIC DNA]</scope>
    <source>
        <strain evidence="14 15">NRRL B-59395</strain>
    </source>
</reference>
<evidence type="ECO:0000256" key="5">
    <source>
        <dbReference type="ARBA" id="ARBA00023002"/>
    </source>
</evidence>
<dbReference type="PRINTS" id="PR00411">
    <property type="entry name" value="PNDRDTASEI"/>
</dbReference>
<comment type="caution">
    <text evidence="14">The sequence shown here is derived from an EMBL/GenBank/DDBJ whole genome shotgun (WGS) entry which is preliminary data.</text>
</comment>
<keyword evidence="15" id="KW-1185">Reference proteome</keyword>
<dbReference type="InterPro" id="IPR001100">
    <property type="entry name" value="Pyr_nuc-diS_OxRdtase"/>
</dbReference>
<keyword evidence="9" id="KW-0520">NAD</keyword>
<dbReference type="EMBL" id="AEUD01000005">
    <property type="protein sequence ID" value="EGD55695.1"/>
    <property type="molecule type" value="Genomic_DNA"/>
</dbReference>
<dbReference type="PANTHER" id="PTHR43014:SF5">
    <property type="entry name" value="GLUTATHIONE REDUCTASE (NADPH)"/>
    <property type="match status" value="1"/>
</dbReference>
<name>F1YIE1_9ACTN</name>
<evidence type="ECO:0000256" key="8">
    <source>
        <dbReference type="PIRSR" id="PIRSR000350-2"/>
    </source>
</evidence>
<evidence type="ECO:0000313" key="15">
    <source>
        <dbReference type="Proteomes" id="UP000035065"/>
    </source>
</evidence>
<dbReference type="GO" id="GO:0000166">
    <property type="term" value="F:nucleotide binding"/>
    <property type="evidence" value="ECO:0007669"/>
    <property type="project" value="UniProtKB-KW"/>
</dbReference>
<keyword evidence="4" id="KW-0521">NADP</keyword>
<dbReference type="AlphaFoldDB" id="F1YIE1"/>
<evidence type="ECO:0000259" key="13">
    <source>
        <dbReference type="Pfam" id="PF07992"/>
    </source>
</evidence>
<comment type="similarity">
    <text evidence="1 11">Belongs to the class-I pyridine nucleotide-disulfide oxidoreductase family.</text>
</comment>
<protein>
    <submittedName>
        <fullName evidence="14">Mycothione reductase</fullName>
        <ecNumber evidence="14">1.8.1.7</ecNumber>
    </submittedName>
</protein>
<dbReference type="Proteomes" id="UP000035065">
    <property type="component" value="Unassembled WGS sequence"/>
</dbReference>
<dbReference type="InterPro" id="IPR017817">
    <property type="entry name" value="Mycothione_reductase"/>
</dbReference>
<dbReference type="Gene3D" id="3.30.390.30">
    <property type="match status" value="1"/>
</dbReference>
<evidence type="ECO:0000256" key="1">
    <source>
        <dbReference type="ARBA" id="ARBA00007532"/>
    </source>
</evidence>
<dbReference type="InterPro" id="IPR004099">
    <property type="entry name" value="Pyr_nucl-diS_OxRdtase_dimer"/>
</dbReference>
<organism evidence="14 15">
    <name type="scientific">Gordonia neofelifaecis NRRL B-59395</name>
    <dbReference type="NCBI Taxonomy" id="644548"/>
    <lineage>
        <taxon>Bacteria</taxon>
        <taxon>Bacillati</taxon>
        <taxon>Actinomycetota</taxon>
        <taxon>Actinomycetes</taxon>
        <taxon>Mycobacteriales</taxon>
        <taxon>Gordoniaceae</taxon>
        <taxon>Gordonia</taxon>
    </lineage>
</organism>
<evidence type="ECO:0000256" key="9">
    <source>
        <dbReference type="PIRSR" id="PIRSR000350-3"/>
    </source>
</evidence>
<evidence type="ECO:0000313" key="14">
    <source>
        <dbReference type="EMBL" id="EGD55695.1"/>
    </source>
</evidence>
<keyword evidence="5 11" id="KW-0560">Oxidoreductase</keyword>
<feature type="binding site" evidence="9">
    <location>
        <begin position="183"/>
        <end position="190"/>
    </location>
    <ligand>
        <name>NAD(+)</name>
        <dbReference type="ChEBI" id="CHEBI:57540"/>
    </ligand>
</feature>
<evidence type="ECO:0000256" key="11">
    <source>
        <dbReference type="RuleBase" id="RU003691"/>
    </source>
</evidence>
<evidence type="ECO:0000256" key="2">
    <source>
        <dbReference type="ARBA" id="ARBA00022630"/>
    </source>
</evidence>
<sequence>MGTQQVDLAIIGSGSGNSIPDERFDDVSIAIFEEGVYGGTCLNVGCIPTKMFVYAADVADTIRSAERYGVAATVDSVDWPAIVDRVFGRIDPISAGGKEYRVDRCENITVYSSHVRFDGRDDDSGRYRLVTADDDLVLARKVVVAAGSRSQVPDVIADSGVRFYTNSDVMRLPALPARMAIVGSGYIAAEFAHVFSSLGVDVTVIARSARLLRKLDDDLSARFTEVAQTQWNVRLATDLAGAVELGDGVRLSFADGSHLDTDALLVATGRVPNGDRLSLDSIGIALTDDGRVPVDAHGRTPAPEVWALGDVSSPYQLKHVANHEQRVVQENLLLGWHSEDLRSFDHRYVPAAVFTDPQVATVGLTEAEARATGRDITVKIQNYGDVAYGWAMEDTTGFCKLIADRDTGELLGAHLIGPQASTVVQPVIQAMSFGLTAREMARGQYWIHPAMPEVLENALLGLDLA</sequence>
<evidence type="ECO:0000256" key="7">
    <source>
        <dbReference type="ARBA" id="ARBA00023284"/>
    </source>
</evidence>
<dbReference type="InterPro" id="IPR036188">
    <property type="entry name" value="FAD/NAD-bd_sf"/>
</dbReference>
<dbReference type="InterPro" id="IPR023753">
    <property type="entry name" value="FAD/NAD-binding_dom"/>
</dbReference>
<dbReference type="PROSITE" id="PS00076">
    <property type="entry name" value="PYRIDINE_REDOX_1"/>
    <property type="match status" value="1"/>
</dbReference>
<dbReference type="Gene3D" id="3.50.50.60">
    <property type="entry name" value="FAD/NAD(P)-binding domain"/>
    <property type="match status" value="2"/>
</dbReference>
<dbReference type="SUPFAM" id="SSF55424">
    <property type="entry name" value="FAD/NAD-linked reductases, dimerisation (C-terminal) domain"/>
    <property type="match status" value="1"/>
</dbReference>
<evidence type="ECO:0000256" key="10">
    <source>
        <dbReference type="PIRSR" id="PIRSR000350-4"/>
    </source>
</evidence>
<feature type="binding site" evidence="9">
    <location>
        <position position="50"/>
    </location>
    <ligand>
        <name>FAD</name>
        <dbReference type="ChEBI" id="CHEBI:57692"/>
    </ligand>
</feature>
<proteinExistence type="inferred from homology"/>
<feature type="binding site" evidence="9">
    <location>
        <position position="310"/>
    </location>
    <ligand>
        <name>FAD</name>
        <dbReference type="ChEBI" id="CHEBI:57692"/>
    </ligand>
</feature>
<dbReference type="eggNOG" id="COG1249">
    <property type="taxonomic scope" value="Bacteria"/>
</dbReference>
<feature type="domain" description="FAD/NAD(P)-binding" evidence="13">
    <location>
        <begin position="7"/>
        <end position="321"/>
    </location>
</feature>
<dbReference type="PRINTS" id="PR00368">
    <property type="entry name" value="FADPNR"/>
</dbReference>
<feature type="disulfide bond" description="Redox-active" evidence="10">
    <location>
        <begin position="41"/>
        <end position="46"/>
    </location>
</feature>
<dbReference type="NCBIfam" id="TIGR03452">
    <property type="entry name" value="mycothione_red"/>
    <property type="match status" value="1"/>
</dbReference>
<keyword evidence="2 11" id="KW-0285">Flavoprotein</keyword>
<gene>
    <name evidence="14" type="ORF">SCNU_08278</name>
</gene>
<dbReference type="EC" id="1.8.1.7" evidence="14"/>
<keyword evidence="6" id="KW-1015">Disulfide bond</keyword>
<accession>F1YIE1</accession>
<keyword evidence="7 11" id="KW-0676">Redox-active center</keyword>
<feature type="active site" description="Proton acceptor" evidence="8">
    <location>
        <position position="448"/>
    </location>
</feature>
<dbReference type="Pfam" id="PF07992">
    <property type="entry name" value="Pyr_redox_2"/>
    <property type="match status" value="1"/>
</dbReference>
<dbReference type="RefSeq" id="WP_009678893.1">
    <property type="nucleotide sequence ID" value="NZ_AEUD01000005.1"/>
</dbReference>
<feature type="domain" description="Pyridine nucleotide-disulphide oxidoreductase dimerisation" evidence="12">
    <location>
        <begin position="349"/>
        <end position="458"/>
    </location>
</feature>
<dbReference type="InterPro" id="IPR016156">
    <property type="entry name" value="FAD/NAD-linked_Rdtase_dimer_sf"/>
</dbReference>
<dbReference type="NCBIfam" id="NF005884">
    <property type="entry name" value="PRK07846.1"/>
    <property type="match status" value="1"/>
</dbReference>
<dbReference type="Pfam" id="PF02852">
    <property type="entry name" value="Pyr_redox_dim"/>
    <property type="match status" value="1"/>
</dbReference>
<evidence type="ECO:0000259" key="12">
    <source>
        <dbReference type="Pfam" id="PF02852"/>
    </source>
</evidence>
<dbReference type="GO" id="GO:0004362">
    <property type="term" value="F:glutathione-disulfide reductase (NADPH) activity"/>
    <property type="evidence" value="ECO:0007669"/>
    <property type="project" value="UniProtKB-EC"/>
</dbReference>
<dbReference type="OrthoDB" id="9800167at2"/>
<evidence type="ECO:0000256" key="6">
    <source>
        <dbReference type="ARBA" id="ARBA00023157"/>
    </source>
</evidence>
<keyword evidence="9" id="KW-0547">Nucleotide-binding</keyword>
<dbReference type="STRING" id="644548.SCNU_08278"/>
<dbReference type="PANTHER" id="PTHR43014">
    <property type="entry name" value="MERCURIC REDUCTASE"/>
    <property type="match status" value="1"/>
</dbReference>
<dbReference type="PIRSF" id="PIRSF000350">
    <property type="entry name" value="Mercury_reductase_MerA"/>
    <property type="match status" value="1"/>
</dbReference>
<evidence type="ECO:0000256" key="3">
    <source>
        <dbReference type="ARBA" id="ARBA00022827"/>
    </source>
</evidence>
<keyword evidence="3 9" id="KW-0274">FAD</keyword>